<evidence type="ECO:0000256" key="3">
    <source>
        <dbReference type="ARBA" id="ARBA00007317"/>
    </source>
</evidence>
<accession>A0A1T2L7T1</accession>
<dbReference type="InterPro" id="IPR004167">
    <property type="entry name" value="PSBD"/>
</dbReference>
<comment type="pathway">
    <text evidence="2 11">Amino-acid degradation; L-lysine degradation via saccharopine pathway; glutaryl-CoA from L-lysine: step 6/6.</text>
</comment>
<dbReference type="Pfam" id="PF00198">
    <property type="entry name" value="2-oxoacid_dh"/>
    <property type="match status" value="1"/>
</dbReference>
<dbReference type="InterPro" id="IPR011053">
    <property type="entry name" value="Single_hybrid_motif"/>
</dbReference>
<comment type="catalytic activity">
    <reaction evidence="10 11">
        <text>N(6)-[(R)-dihydrolipoyl]-L-lysyl-[protein] + succinyl-CoA = N(6)-[(R)-S(8)-succinyldihydrolipoyl]-L-lysyl-[protein] + CoA</text>
        <dbReference type="Rhea" id="RHEA:15213"/>
        <dbReference type="Rhea" id="RHEA-COMP:10475"/>
        <dbReference type="Rhea" id="RHEA-COMP:20092"/>
        <dbReference type="ChEBI" id="CHEBI:57287"/>
        <dbReference type="ChEBI" id="CHEBI:57292"/>
        <dbReference type="ChEBI" id="CHEBI:83100"/>
        <dbReference type="ChEBI" id="CHEBI:83120"/>
        <dbReference type="EC" id="2.3.1.61"/>
    </reaction>
</comment>
<dbReference type="RefSeq" id="WP_078482990.1">
    <property type="nucleotide sequence ID" value="NZ_MPRL01000014.1"/>
</dbReference>
<dbReference type="NCBIfam" id="NF004309">
    <property type="entry name" value="PRK05704.1"/>
    <property type="match status" value="1"/>
</dbReference>
<dbReference type="InterPro" id="IPR036625">
    <property type="entry name" value="E3-bd_dom_sf"/>
</dbReference>
<dbReference type="Proteomes" id="UP000191110">
    <property type="component" value="Unassembled WGS sequence"/>
</dbReference>
<dbReference type="GO" id="GO:0005829">
    <property type="term" value="C:cytosol"/>
    <property type="evidence" value="ECO:0007669"/>
    <property type="project" value="TreeGrafter"/>
</dbReference>
<dbReference type="InterPro" id="IPR050537">
    <property type="entry name" value="2-oxoacid_dehydrogenase"/>
</dbReference>
<comment type="similarity">
    <text evidence="3 11">Belongs to the 2-oxoacid dehydrogenase family.</text>
</comment>
<evidence type="ECO:0000256" key="8">
    <source>
        <dbReference type="ARBA" id="ARBA00022823"/>
    </source>
</evidence>
<dbReference type="EC" id="2.3.1.61" evidence="4 11"/>
<evidence type="ECO:0000256" key="5">
    <source>
        <dbReference type="ARBA" id="ARBA00019511"/>
    </source>
</evidence>
<dbReference type="AlphaFoldDB" id="A0A1T2L7T1"/>
<dbReference type="InterPro" id="IPR023213">
    <property type="entry name" value="CAT-like_dom_sf"/>
</dbReference>
<dbReference type="SUPFAM" id="SSF51230">
    <property type="entry name" value="Single hybrid motif"/>
    <property type="match status" value="1"/>
</dbReference>
<comment type="cofactor">
    <cofactor evidence="11">
        <name>(R)-lipoate</name>
        <dbReference type="ChEBI" id="CHEBI:83088"/>
    </cofactor>
    <text evidence="11">Binds 1 lipoyl cofactor covalently.</text>
</comment>
<dbReference type="InterPro" id="IPR006255">
    <property type="entry name" value="SucB"/>
</dbReference>
<dbReference type="CDD" id="cd06849">
    <property type="entry name" value="lipoyl_domain"/>
    <property type="match status" value="1"/>
</dbReference>
<comment type="function">
    <text evidence="1 11">E2 component of the 2-oxoglutarate dehydrogenase (OGDH) complex which catalyzes the second step in the conversion of 2-oxoglutarate to succinyl-CoA and CO(2).</text>
</comment>
<keyword evidence="7 11" id="KW-0808">Transferase</keyword>
<evidence type="ECO:0000256" key="1">
    <source>
        <dbReference type="ARBA" id="ARBA00004052"/>
    </source>
</evidence>
<evidence type="ECO:0000256" key="9">
    <source>
        <dbReference type="ARBA" id="ARBA00023315"/>
    </source>
</evidence>
<name>A0A1T2L7T1_9GAMM</name>
<keyword evidence="15" id="KW-1185">Reference proteome</keyword>
<evidence type="ECO:0000256" key="6">
    <source>
        <dbReference type="ARBA" id="ARBA00022532"/>
    </source>
</evidence>
<evidence type="ECO:0000256" key="11">
    <source>
        <dbReference type="RuleBase" id="RU361138"/>
    </source>
</evidence>
<dbReference type="GO" id="GO:0006099">
    <property type="term" value="P:tricarboxylic acid cycle"/>
    <property type="evidence" value="ECO:0007669"/>
    <property type="project" value="UniProtKB-UniRule"/>
</dbReference>
<evidence type="ECO:0000259" key="13">
    <source>
        <dbReference type="PROSITE" id="PS51826"/>
    </source>
</evidence>
<feature type="domain" description="Lipoyl-binding" evidence="12">
    <location>
        <begin position="2"/>
        <end position="77"/>
    </location>
</feature>
<dbReference type="PANTHER" id="PTHR43416">
    <property type="entry name" value="DIHYDROLIPOYLLYSINE-RESIDUE SUCCINYLTRANSFERASE COMPONENT OF 2-OXOGLUTARATE DEHYDROGENASE COMPLEX, MITOCHONDRIAL-RELATED"/>
    <property type="match status" value="1"/>
</dbReference>
<dbReference type="InterPro" id="IPR003016">
    <property type="entry name" value="2-oxoA_DH_lipoyl-BS"/>
</dbReference>
<keyword evidence="9 11" id="KW-0012">Acyltransferase</keyword>
<protein>
    <recommendedName>
        <fullName evidence="5 11">Dihydrolipoyllysine-residue succinyltransferase component of 2-oxoglutarate dehydrogenase complex</fullName>
        <ecNumber evidence="4 11">2.3.1.61</ecNumber>
    </recommendedName>
    <alternativeName>
        <fullName evidence="11">2-oxoglutarate dehydrogenase complex component E2</fullName>
    </alternativeName>
</protein>
<organism evidence="14 15">
    <name type="scientific">Solemya pervernicosa gill symbiont</name>
    <dbReference type="NCBI Taxonomy" id="642797"/>
    <lineage>
        <taxon>Bacteria</taxon>
        <taxon>Pseudomonadati</taxon>
        <taxon>Pseudomonadota</taxon>
        <taxon>Gammaproteobacteria</taxon>
        <taxon>sulfur-oxidizing symbionts</taxon>
    </lineage>
</organism>
<evidence type="ECO:0000256" key="7">
    <source>
        <dbReference type="ARBA" id="ARBA00022679"/>
    </source>
</evidence>
<comment type="caution">
    <text evidence="14">The sequence shown here is derived from an EMBL/GenBank/DDBJ whole genome shotgun (WGS) entry which is preliminary data.</text>
</comment>
<dbReference type="PROSITE" id="PS50968">
    <property type="entry name" value="BIOTINYL_LIPOYL"/>
    <property type="match status" value="1"/>
</dbReference>
<dbReference type="NCBIfam" id="TIGR01347">
    <property type="entry name" value="sucB"/>
    <property type="match status" value="1"/>
</dbReference>
<keyword evidence="6 11" id="KW-0816">Tricarboxylic acid cycle</keyword>
<dbReference type="FunFam" id="3.30.559.10:FF:000007">
    <property type="entry name" value="Dihydrolipoamide acetyltransferase component of pyruvate dehydrogenase complex"/>
    <property type="match status" value="1"/>
</dbReference>
<dbReference type="GO" id="GO:0045252">
    <property type="term" value="C:oxoglutarate dehydrogenase complex"/>
    <property type="evidence" value="ECO:0007669"/>
    <property type="project" value="UniProtKB-UniRule"/>
</dbReference>
<evidence type="ECO:0000256" key="4">
    <source>
        <dbReference type="ARBA" id="ARBA00012945"/>
    </source>
</evidence>
<dbReference type="InterPro" id="IPR000089">
    <property type="entry name" value="Biotin_lipoyl"/>
</dbReference>
<dbReference type="Pfam" id="PF00364">
    <property type="entry name" value="Biotin_lipoyl"/>
    <property type="match status" value="1"/>
</dbReference>
<dbReference type="PANTHER" id="PTHR43416:SF5">
    <property type="entry name" value="DIHYDROLIPOYLLYSINE-RESIDUE SUCCINYLTRANSFERASE COMPONENT OF 2-OXOGLUTARATE DEHYDROGENASE COMPLEX, MITOCHONDRIAL"/>
    <property type="match status" value="1"/>
</dbReference>
<dbReference type="PROSITE" id="PS00189">
    <property type="entry name" value="LIPOYL"/>
    <property type="match status" value="1"/>
</dbReference>
<dbReference type="SUPFAM" id="SSF52777">
    <property type="entry name" value="CoA-dependent acyltransferases"/>
    <property type="match status" value="1"/>
</dbReference>
<evidence type="ECO:0000259" key="12">
    <source>
        <dbReference type="PROSITE" id="PS50968"/>
    </source>
</evidence>
<dbReference type="Gene3D" id="4.10.320.10">
    <property type="entry name" value="E3-binding domain"/>
    <property type="match status" value="1"/>
</dbReference>
<reference evidence="14 15" key="1">
    <citation type="submission" date="2016-11" db="EMBL/GenBank/DDBJ databases">
        <title>Mixed transmission modes and dynamic genome evolution in an obligate animal-bacterial symbiosis.</title>
        <authorList>
            <person name="Russell S.L."/>
            <person name="Corbett-Detig R.B."/>
            <person name="Cavanaugh C.M."/>
        </authorList>
    </citation>
    <scope>NUCLEOTIDE SEQUENCE [LARGE SCALE GENOMIC DNA]</scope>
    <source>
        <strain evidence="14">Sveles-Q1</strain>
    </source>
</reference>
<dbReference type="Gene3D" id="2.40.50.100">
    <property type="match status" value="1"/>
</dbReference>
<dbReference type="SUPFAM" id="SSF47005">
    <property type="entry name" value="Peripheral subunit-binding domain of 2-oxo acid dehydrogenase complex"/>
    <property type="match status" value="1"/>
</dbReference>
<dbReference type="EMBL" id="MPRL01000014">
    <property type="protein sequence ID" value="OOZ41094.1"/>
    <property type="molecule type" value="Genomic_DNA"/>
</dbReference>
<dbReference type="Pfam" id="PF02817">
    <property type="entry name" value="E3_binding"/>
    <property type="match status" value="1"/>
</dbReference>
<gene>
    <name evidence="14" type="ORF">BOW53_05015</name>
</gene>
<dbReference type="Gene3D" id="3.30.559.10">
    <property type="entry name" value="Chloramphenicol acetyltransferase-like domain"/>
    <property type="match status" value="1"/>
</dbReference>
<dbReference type="GO" id="GO:0004149">
    <property type="term" value="F:dihydrolipoyllysine-residue succinyltransferase activity"/>
    <property type="evidence" value="ECO:0007669"/>
    <property type="project" value="UniProtKB-UniRule"/>
</dbReference>
<evidence type="ECO:0000256" key="2">
    <source>
        <dbReference type="ARBA" id="ARBA00005145"/>
    </source>
</evidence>
<dbReference type="InterPro" id="IPR001078">
    <property type="entry name" value="2-oxoacid_DH_actylTfrase"/>
</dbReference>
<feature type="domain" description="Peripheral subunit-binding (PSBD)" evidence="13">
    <location>
        <begin position="108"/>
        <end position="145"/>
    </location>
</feature>
<evidence type="ECO:0000313" key="14">
    <source>
        <dbReference type="EMBL" id="OOZ41094.1"/>
    </source>
</evidence>
<dbReference type="GO" id="GO:0033512">
    <property type="term" value="P:L-lysine catabolic process to acetyl-CoA via saccharopine"/>
    <property type="evidence" value="ECO:0007669"/>
    <property type="project" value="UniProtKB-UniRule"/>
</dbReference>
<evidence type="ECO:0000313" key="15">
    <source>
        <dbReference type="Proteomes" id="UP000191110"/>
    </source>
</evidence>
<dbReference type="OrthoDB" id="9805770at2"/>
<evidence type="ECO:0000256" key="10">
    <source>
        <dbReference type="ARBA" id="ARBA00052761"/>
    </source>
</evidence>
<sequence>MSIEIKAPDFPESVTDGTLVTWHKQVGDSVRRDEVLADIETDKVVFEVASLEAGVVESLLVEQGAVVLSGQLIARLGAAQADAAKAPVAAAASATVETVEDESAEEPLLTPSAKKMIAEQGLDVAQISGSGKDGRVLKEDVLAYLESRDAQPVTKPPSQQAVTAEPLVGDRSEKRVPMTRLRARIAERLLEAQSSAAILTTFNEIDMSQVMALRSRYRDQFEKRHGVRLGFMSFFVKAAVEALRRFPEVNASIDGNDMVYHGFVDIGIAVGSPRGLVVPILRDADTLNMAQIEQNITDFGQRAQAGSLSIDEITGGTFSITNGGVFGSLLSTPILNPPQSAILGMHKIEKRAVVVNDEIVIRPMMYLALSYDHRIVDGREAVQFLVTIKEMLEDPTRLLLEV</sequence>
<keyword evidence="8 11" id="KW-0450">Lipoyl</keyword>
<dbReference type="PROSITE" id="PS51826">
    <property type="entry name" value="PSBD"/>
    <property type="match status" value="1"/>
</dbReference>
<proteinExistence type="inferred from homology"/>
<dbReference type="UniPathway" id="UPA00868">
    <property type="reaction ID" value="UER00840"/>
</dbReference>